<protein>
    <recommendedName>
        <fullName evidence="9">G-protein coupled receptors family 2 profile 2 domain-containing protein</fullName>
    </recommendedName>
</protein>
<feature type="region of interest" description="Disordered" evidence="5">
    <location>
        <begin position="267"/>
        <end position="294"/>
    </location>
</feature>
<dbReference type="Pfam" id="PF00001">
    <property type="entry name" value="7tm_1"/>
    <property type="match status" value="1"/>
</dbReference>
<feature type="transmembrane region" description="Helical" evidence="6">
    <location>
        <begin position="305"/>
        <end position="324"/>
    </location>
</feature>
<organism evidence="7 8">
    <name type="scientific">Rhypophila decipiens</name>
    <dbReference type="NCBI Taxonomy" id="261697"/>
    <lineage>
        <taxon>Eukaryota</taxon>
        <taxon>Fungi</taxon>
        <taxon>Dikarya</taxon>
        <taxon>Ascomycota</taxon>
        <taxon>Pezizomycotina</taxon>
        <taxon>Sordariomycetes</taxon>
        <taxon>Sordariomycetidae</taxon>
        <taxon>Sordariales</taxon>
        <taxon>Naviculisporaceae</taxon>
        <taxon>Rhypophila</taxon>
    </lineage>
</organism>
<gene>
    <name evidence="7" type="ORF">QBC37DRAFT_404831</name>
</gene>
<feature type="transmembrane region" description="Helical" evidence="6">
    <location>
        <begin position="173"/>
        <end position="192"/>
    </location>
</feature>
<reference evidence="7" key="1">
    <citation type="journal article" date="2023" name="Mol. Phylogenet. Evol.">
        <title>Genome-scale phylogeny and comparative genomics of the fungal order Sordariales.</title>
        <authorList>
            <person name="Hensen N."/>
            <person name="Bonometti L."/>
            <person name="Westerberg I."/>
            <person name="Brannstrom I.O."/>
            <person name="Guillou S."/>
            <person name="Cros-Aarteil S."/>
            <person name="Calhoun S."/>
            <person name="Haridas S."/>
            <person name="Kuo A."/>
            <person name="Mondo S."/>
            <person name="Pangilinan J."/>
            <person name="Riley R."/>
            <person name="LaButti K."/>
            <person name="Andreopoulos B."/>
            <person name="Lipzen A."/>
            <person name="Chen C."/>
            <person name="Yan M."/>
            <person name="Daum C."/>
            <person name="Ng V."/>
            <person name="Clum A."/>
            <person name="Steindorff A."/>
            <person name="Ohm R.A."/>
            <person name="Martin F."/>
            <person name="Silar P."/>
            <person name="Natvig D.O."/>
            <person name="Lalanne C."/>
            <person name="Gautier V."/>
            <person name="Ament-Velasquez S.L."/>
            <person name="Kruys A."/>
            <person name="Hutchinson M.I."/>
            <person name="Powell A.J."/>
            <person name="Barry K."/>
            <person name="Miller A.N."/>
            <person name="Grigoriev I.V."/>
            <person name="Debuchy R."/>
            <person name="Gladieux P."/>
            <person name="Hiltunen Thoren M."/>
            <person name="Johannesson H."/>
        </authorList>
    </citation>
    <scope>NUCLEOTIDE SEQUENCE</scope>
    <source>
        <strain evidence="7">PSN293</strain>
    </source>
</reference>
<feature type="transmembrane region" description="Helical" evidence="6">
    <location>
        <begin position="344"/>
        <end position="366"/>
    </location>
</feature>
<dbReference type="Proteomes" id="UP001301769">
    <property type="component" value="Unassembled WGS sequence"/>
</dbReference>
<dbReference type="Gene3D" id="1.20.1070.10">
    <property type="entry name" value="Rhodopsin 7-helix transmembrane proteins"/>
    <property type="match status" value="1"/>
</dbReference>
<evidence type="ECO:0000256" key="2">
    <source>
        <dbReference type="ARBA" id="ARBA00022692"/>
    </source>
</evidence>
<evidence type="ECO:0000256" key="6">
    <source>
        <dbReference type="SAM" id="Phobius"/>
    </source>
</evidence>
<comment type="caution">
    <text evidence="7">The sequence shown here is derived from an EMBL/GenBank/DDBJ whole genome shotgun (WGS) entry which is preliminary data.</text>
</comment>
<feature type="transmembrane region" description="Helical" evidence="6">
    <location>
        <begin position="125"/>
        <end position="146"/>
    </location>
</feature>
<proteinExistence type="predicted"/>
<sequence>MDSQGDPSFTADQLRTILISIRVASALSLVGVIVIITTVCLSPRFRNPMHRLIFINAFYNIFDSAATFASRAGPEAGEASVLCRTQAFLNQMFPLADVLWSLVMAVDVYLIVFRRYDAQSLKKLEWKYVVAVTVLTFIPAFSFLFLRRGNGDRIYGDAVVWCTIPPSDPIIRIASYYIPIWLSISITLGLYFRIGLEIIKRRQALLSISNESVQLDDTVLPLTPVPLPQTAKTSQETKAGESDIEPASSSWASTPTKASHVIQSVTPLSTPTSTTPILPCPTPNSDSESTSQNRIHLQRTSSLSFRQYIIMPLLFALTLFSVWVPSTVNRIVPTIDSSFHSYPLLVLAGTSCSMRGFWNAIVFVLVGRGSRAHMRRAAEARHMGRSQSPV</sequence>
<evidence type="ECO:0000313" key="7">
    <source>
        <dbReference type="EMBL" id="KAK4208914.1"/>
    </source>
</evidence>
<reference evidence="7" key="2">
    <citation type="submission" date="2023-05" db="EMBL/GenBank/DDBJ databases">
        <authorList>
            <consortium name="Lawrence Berkeley National Laboratory"/>
            <person name="Steindorff A."/>
            <person name="Hensen N."/>
            <person name="Bonometti L."/>
            <person name="Westerberg I."/>
            <person name="Brannstrom I.O."/>
            <person name="Guillou S."/>
            <person name="Cros-Aarteil S."/>
            <person name="Calhoun S."/>
            <person name="Haridas S."/>
            <person name="Kuo A."/>
            <person name="Mondo S."/>
            <person name="Pangilinan J."/>
            <person name="Riley R."/>
            <person name="Labutti K."/>
            <person name="Andreopoulos B."/>
            <person name="Lipzen A."/>
            <person name="Chen C."/>
            <person name="Yanf M."/>
            <person name="Daum C."/>
            <person name="Ng V."/>
            <person name="Clum A."/>
            <person name="Ohm R."/>
            <person name="Martin F."/>
            <person name="Silar P."/>
            <person name="Natvig D."/>
            <person name="Lalanne C."/>
            <person name="Gautier V."/>
            <person name="Ament-Velasquez S.L."/>
            <person name="Kruys A."/>
            <person name="Hutchinson M.I."/>
            <person name="Powell A.J."/>
            <person name="Barry K."/>
            <person name="Miller A.N."/>
            <person name="Grigoriev I.V."/>
            <person name="Debuchy R."/>
            <person name="Gladieux P."/>
            <person name="Thoren M.H."/>
            <person name="Johannesson H."/>
        </authorList>
    </citation>
    <scope>NUCLEOTIDE SEQUENCE</scope>
    <source>
        <strain evidence="7">PSN293</strain>
    </source>
</reference>
<dbReference type="EMBL" id="MU858223">
    <property type="protein sequence ID" value="KAK4208914.1"/>
    <property type="molecule type" value="Genomic_DNA"/>
</dbReference>
<keyword evidence="3 6" id="KW-1133">Transmembrane helix</keyword>
<feature type="region of interest" description="Disordered" evidence="5">
    <location>
        <begin position="226"/>
        <end position="253"/>
    </location>
</feature>
<dbReference type="AlphaFoldDB" id="A0AAN7B3H6"/>
<dbReference type="GO" id="GO:0004930">
    <property type="term" value="F:G protein-coupled receptor activity"/>
    <property type="evidence" value="ECO:0007669"/>
    <property type="project" value="InterPro"/>
</dbReference>
<feature type="transmembrane region" description="Helical" evidence="6">
    <location>
        <begin position="17"/>
        <end position="41"/>
    </location>
</feature>
<evidence type="ECO:0000256" key="3">
    <source>
        <dbReference type="ARBA" id="ARBA00022989"/>
    </source>
</evidence>
<comment type="subcellular location">
    <subcellularLocation>
        <location evidence="1">Membrane</location>
        <topology evidence="1">Multi-pass membrane protein</topology>
    </subcellularLocation>
</comment>
<dbReference type="GO" id="GO:0007189">
    <property type="term" value="P:adenylate cyclase-activating G protein-coupled receptor signaling pathway"/>
    <property type="evidence" value="ECO:0007669"/>
    <property type="project" value="TreeGrafter"/>
</dbReference>
<evidence type="ECO:0000313" key="8">
    <source>
        <dbReference type="Proteomes" id="UP001301769"/>
    </source>
</evidence>
<keyword evidence="8" id="KW-1185">Reference proteome</keyword>
<keyword evidence="4 6" id="KW-0472">Membrane</keyword>
<evidence type="ECO:0000256" key="1">
    <source>
        <dbReference type="ARBA" id="ARBA00004141"/>
    </source>
</evidence>
<dbReference type="InterPro" id="IPR000276">
    <property type="entry name" value="GPCR_Rhodpsn"/>
</dbReference>
<name>A0AAN7B3H6_9PEZI</name>
<dbReference type="SUPFAM" id="SSF81321">
    <property type="entry name" value="Family A G protein-coupled receptor-like"/>
    <property type="match status" value="1"/>
</dbReference>
<evidence type="ECO:0008006" key="9">
    <source>
        <dbReference type="Google" id="ProtNLM"/>
    </source>
</evidence>
<dbReference type="PANTHER" id="PTHR23112">
    <property type="entry name" value="G PROTEIN-COUPLED RECEPTOR 157-RELATED"/>
    <property type="match status" value="1"/>
</dbReference>
<dbReference type="GO" id="GO:0005886">
    <property type="term" value="C:plasma membrane"/>
    <property type="evidence" value="ECO:0007669"/>
    <property type="project" value="TreeGrafter"/>
</dbReference>
<accession>A0AAN7B3H6</accession>
<feature type="compositionally biased region" description="Polar residues" evidence="5">
    <location>
        <begin position="284"/>
        <end position="294"/>
    </location>
</feature>
<evidence type="ECO:0000256" key="5">
    <source>
        <dbReference type="SAM" id="MobiDB-lite"/>
    </source>
</evidence>
<keyword evidence="2 6" id="KW-0812">Transmembrane</keyword>
<dbReference type="PANTHER" id="PTHR23112:SF0">
    <property type="entry name" value="TRANSMEMBRANE PROTEIN 116"/>
    <property type="match status" value="1"/>
</dbReference>
<feature type="compositionally biased region" description="Low complexity" evidence="5">
    <location>
        <begin position="267"/>
        <end position="277"/>
    </location>
</feature>
<evidence type="ECO:0000256" key="4">
    <source>
        <dbReference type="ARBA" id="ARBA00023136"/>
    </source>
</evidence>